<comment type="function">
    <text evidence="8">Essential component of the signal peptidase complex (SPC) which catalyzes the cleavage of N-terminal signal sequences from nascent proteins as they are translocated into the lumen of the endoplasmic reticulum. Essential for the SPC catalytic activity, possibly by stabilizing and positioning the active center of the complex close to the lumenal surface. Essential for viability.</text>
</comment>
<keyword evidence="6" id="KW-1133">Transmembrane helix</keyword>
<keyword evidence="5" id="KW-0735">Signal-anchor</keyword>
<dbReference type="Proteomes" id="UP000054248">
    <property type="component" value="Unassembled WGS sequence"/>
</dbReference>
<name>A0A0C3QQD0_9AGAM</name>
<evidence type="ECO:0000256" key="8">
    <source>
        <dbReference type="ARBA" id="ARBA00045670"/>
    </source>
</evidence>
<evidence type="ECO:0000256" key="1">
    <source>
        <dbReference type="ARBA" id="ARBA00004648"/>
    </source>
</evidence>
<comment type="subcellular location">
    <subcellularLocation>
        <location evidence="1">Endoplasmic reticulum membrane</location>
        <topology evidence="1">Single-pass type II membrane protein</topology>
    </subcellularLocation>
</comment>
<dbReference type="PANTHER" id="PTHR12804:SF0">
    <property type="entry name" value="SIGNAL PEPTIDASE COMPLEX SUBUNIT 3"/>
    <property type="match status" value="1"/>
</dbReference>
<proteinExistence type="inferred from homology"/>
<organism evidence="10 11">
    <name type="scientific">Tulasnella calospora MUT 4182</name>
    <dbReference type="NCBI Taxonomy" id="1051891"/>
    <lineage>
        <taxon>Eukaryota</taxon>
        <taxon>Fungi</taxon>
        <taxon>Dikarya</taxon>
        <taxon>Basidiomycota</taxon>
        <taxon>Agaricomycotina</taxon>
        <taxon>Agaricomycetes</taxon>
        <taxon>Cantharellales</taxon>
        <taxon>Tulasnellaceae</taxon>
        <taxon>Tulasnella</taxon>
    </lineage>
</organism>
<dbReference type="PIRSF" id="PIRSF016089">
    <property type="entry name" value="SPC22"/>
    <property type="match status" value="1"/>
</dbReference>
<keyword evidence="3" id="KW-0812">Transmembrane</keyword>
<evidence type="ECO:0000313" key="11">
    <source>
        <dbReference type="Proteomes" id="UP000054248"/>
    </source>
</evidence>
<reference evidence="10 11" key="1">
    <citation type="submission" date="2014-04" db="EMBL/GenBank/DDBJ databases">
        <authorList>
            <consortium name="DOE Joint Genome Institute"/>
            <person name="Kuo A."/>
            <person name="Girlanda M."/>
            <person name="Perotto S."/>
            <person name="Kohler A."/>
            <person name="Nagy L.G."/>
            <person name="Floudas D."/>
            <person name="Copeland A."/>
            <person name="Barry K.W."/>
            <person name="Cichocki N."/>
            <person name="Veneault-Fourrey C."/>
            <person name="LaButti K."/>
            <person name="Lindquist E.A."/>
            <person name="Lipzen A."/>
            <person name="Lundell T."/>
            <person name="Morin E."/>
            <person name="Murat C."/>
            <person name="Sun H."/>
            <person name="Tunlid A."/>
            <person name="Henrissat B."/>
            <person name="Grigoriev I.V."/>
            <person name="Hibbett D.S."/>
            <person name="Martin F."/>
            <person name="Nordberg H.P."/>
            <person name="Cantor M.N."/>
            <person name="Hua S.X."/>
        </authorList>
    </citation>
    <scope>NUCLEOTIDE SEQUENCE [LARGE SCALE GENOMIC DNA]</scope>
    <source>
        <strain evidence="10 11">MUT 4182</strain>
    </source>
</reference>
<dbReference type="PANTHER" id="PTHR12804">
    <property type="entry name" value="MICROSOMAL SIGNAL PEPTIDASE 23 KD SUBUNIT SPC22/23"/>
    <property type="match status" value="1"/>
</dbReference>
<keyword evidence="11" id="KW-1185">Reference proteome</keyword>
<dbReference type="AlphaFoldDB" id="A0A0C3QQD0"/>
<evidence type="ECO:0000256" key="3">
    <source>
        <dbReference type="ARBA" id="ARBA00022692"/>
    </source>
</evidence>
<dbReference type="GO" id="GO:0006465">
    <property type="term" value="P:signal peptide processing"/>
    <property type="evidence" value="ECO:0007669"/>
    <property type="project" value="UniProtKB-UniRule"/>
</dbReference>
<evidence type="ECO:0000256" key="9">
    <source>
        <dbReference type="PIRNR" id="PIRNR016089"/>
    </source>
</evidence>
<dbReference type="GO" id="GO:0045047">
    <property type="term" value="P:protein targeting to ER"/>
    <property type="evidence" value="ECO:0007669"/>
    <property type="project" value="TreeGrafter"/>
</dbReference>
<dbReference type="InterPro" id="IPR007653">
    <property type="entry name" value="SPC3"/>
</dbReference>
<reference evidence="11" key="2">
    <citation type="submission" date="2015-01" db="EMBL/GenBank/DDBJ databases">
        <title>Evolutionary Origins and Diversification of the Mycorrhizal Mutualists.</title>
        <authorList>
            <consortium name="DOE Joint Genome Institute"/>
            <consortium name="Mycorrhizal Genomics Consortium"/>
            <person name="Kohler A."/>
            <person name="Kuo A."/>
            <person name="Nagy L.G."/>
            <person name="Floudas D."/>
            <person name="Copeland A."/>
            <person name="Barry K.W."/>
            <person name="Cichocki N."/>
            <person name="Veneault-Fourrey C."/>
            <person name="LaButti K."/>
            <person name="Lindquist E.A."/>
            <person name="Lipzen A."/>
            <person name="Lundell T."/>
            <person name="Morin E."/>
            <person name="Murat C."/>
            <person name="Riley R."/>
            <person name="Ohm R."/>
            <person name="Sun H."/>
            <person name="Tunlid A."/>
            <person name="Henrissat B."/>
            <person name="Grigoriev I.V."/>
            <person name="Hibbett D.S."/>
            <person name="Martin F."/>
        </authorList>
    </citation>
    <scope>NUCLEOTIDE SEQUENCE [LARGE SCALE GENOMIC DNA]</scope>
    <source>
        <strain evidence="11">MUT 4182</strain>
    </source>
</reference>
<dbReference type="STRING" id="1051891.A0A0C3QQD0"/>
<dbReference type="EMBL" id="KN822969">
    <property type="protein sequence ID" value="KIO30696.1"/>
    <property type="molecule type" value="Genomic_DNA"/>
</dbReference>
<comment type="similarity">
    <text evidence="2 9">Belongs to the SPCS3 family.</text>
</comment>
<keyword evidence="7 9" id="KW-0472">Membrane</keyword>
<keyword evidence="4 9" id="KW-0256">Endoplasmic reticulum</keyword>
<evidence type="ECO:0000256" key="5">
    <source>
        <dbReference type="ARBA" id="ARBA00022968"/>
    </source>
</evidence>
<evidence type="ECO:0000256" key="2">
    <source>
        <dbReference type="ARBA" id="ARBA00009289"/>
    </source>
</evidence>
<protein>
    <recommendedName>
        <fullName evidence="9">Signal peptidase subunit 3</fullName>
    </recommendedName>
</protein>
<accession>A0A0C3QQD0</accession>
<dbReference type="OrthoDB" id="10261524at2759"/>
<evidence type="ECO:0000256" key="6">
    <source>
        <dbReference type="ARBA" id="ARBA00022989"/>
    </source>
</evidence>
<evidence type="ECO:0000256" key="7">
    <source>
        <dbReference type="ARBA" id="ARBA00023136"/>
    </source>
</evidence>
<dbReference type="HOGENOM" id="CLU_068714_2_2_1"/>
<dbReference type="Pfam" id="PF04573">
    <property type="entry name" value="SPC22"/>
    <property type="match status" value="1"/>
</dbReference>
<evidence type="ECO:0000256" key="4">
    <source>
        <dbReference type="ARBA" id="ARBA00022824"/>
    </source>
</evidence>
<gene>
    <name evidence="10" type="ORF">M407DRAFT_242094</name>
</gene>
<dbReference type="GO" id="GO:0005787">
    <property type="term" value="C:signal peptidase complex"/>
    <property type="evidence" value="ECO:0007669"/>
    <property type="project" value="UniProtKB-UniRule"/>
</dbReference>
<sequence>MTMHSVYQRINNLSAFLSTCLFTLAALIAATTFILQPTSEAVSTGNSLSVDHGLIELKRVGYYGRGHETVDLKFNITADLSPIFHWNAKQLFVYITADYEHDSQAKGGRKIIDNRVVIWDRIIRDKESAKLNLVNQRPKYPLRDYSKSWSNALPATYTIHYDVMPYVGILTSGTAGQTTNPVKFPNKKAKSKTW</sequence>
<evidence type="ECO:0000313" key="10">
    <source>
        <dbReference type="EMBL" id="KIO30696.1"/>
    </source>
</evidence>